<dbReference type="EMBL" id="BPTR01000001">
    <property type="protein sequence ID" value="GJG26332.1"/>
    <property type="molecule type" value="Genomic_DNA"/>
</dbReference>
<dbReference type="Proteomes" id="UP000887043">
    <property type="component" value="Unassembled WGS sequence"/>
</dbReference>
<reference evidence="2" key="1">
    <citation type="submission" date="2021-08" db="EMBL/GenBank/DDBJ databases">
        <title>Prevotella lacticifex sp. nov., isolated from rumen of cow.</title>
        <authorList>
            <person name="Shinkai T."/>
            <person name="Ikeyama N."/>
            <person name="Kumagai M."/>
            <person name="Ohmori H."/>
            <person name="Sakamoto M."/>
            <person name="Ohkuma M."/>
            <person name="Mitsumori M."/>
        </authorList>
    </citation>
    <scope>NUCLEOTIDE SEQUENCE</scope>
    <source>
        <strain evidence="2">DSM 11371</strain>
    </source>
</reference>
<proteinExistence type="predicted"/>
<protein>
    <recommendedName>
        <fullName evidence="4">DUF2490 domain-containing protein</fullName>
    </recommendedName>
</protein>
<organism evidence="2 3">
    <name type="scientific">Segatella bryantii</name>
    <name type="common">Prevotella bryantii</name>
    <dbReference type="NCBI Taxonomy" id="77095"/>
    <lineage>
        <taxon>Bacteria</taxon>
        <taxon>Pseudomonadati</taxon>
        <taxon>Bacteroidota</taxon>
        <taxon>Bacteroidia</taxon>
        <taxon>Bacteroidales</taxon>
        <taxon>Prevotellaceae</taxon>
        <taxon>Segatella</taxon>
    </lineage>
</organism>
<feature type="signal peptide" evidence="1">
    <location>
        <begin position="1"/>
        <end position="18"/>
    </location>
</feature>
<dbReference type="InterPro" id="IPR019619">
    <property type="entry name" value="DUF2490"/>
</dbReference>
<dbReference type="SUPFAM" id="SSF56935">
    <property type="entry name" value="Porins"/>
    <property type="match status" value="1"/>
</dbReference>
<feature type="chain" id="PRO_5041414481" description="DUF2490 domain-containing protein" evidence="1">
    <location>
        <begin position="19"/>
        <end position="245"/>
    </location>
</feature>
<gene>
    <name evidence="2" type="ORF">PRRU23_00320</name>
</gene>
<evidence type="ECO:0000313" key="3">
    <source>
        <dbReference type="Proteomes" id="UP000887043"/>
    </source>
</evidence>
<name>A0AA37MJZ1_SEGBR</name>
<sequence length="245" mass="29220">MKKKLCLLMVLLPVVSFAQKQSSDFGIWTSIGAEKKLNKKWSVGVETEMRTRDNTSTIDRWSFGVNGEYKATKRLKFGAGYELLYDHNEKYTYKTNGDLNKYANYWGLRHRLHFDVTGNLNFGKWNLALRERWQYTYRPEKTIAQRYDFDDEDYDGKAKTYSGKGKNQLRSRLQLKYKTNINLYPYVSAEMYNAWNIEKMRYTLGVDWDITKHHEVGTYYRFQRTYGSDEESDNNVFGVSYYYKF</sequence>
<accession>A0AA37MJZ1</accession>
<evidence type="ECO:0000313" key="2">
    <source>
        <dbReference type="EMBL" id="GJG26332.1"/>
    </source>
</evidence>
<keyword evidence="1" id="KW-0732">Signal</keyword>
<evidence type="ECO:0000256" key="1">
    <source>
        <dbReference type="SAM" id="SignalP"/>
    </source>
</evidence>
<dbReference type="AlphaFoldDB" id="A0AA37MJZ1"/>
<evidence type="ECO:0008006" key="4">
    <source>
        <dbReference type="Google" id="ProtNLM"/>
    </source>
</evidence>
<comment type="caution">
    <text evidence="2">The sequence shown here is derived from an EMBL/GenBank/DDBJ whole genome shotgun (WGS) entry which is preliminary data.</text>
</comment>
<dbReference type="RefSeq" id="WP_039871130.1">
    <property type="nucleotide sequence ID" value="NZ_BPTR01000001.1"/>
</dbReference>
<dbReference type="Pfam" id="PF10677">
    <property type="entry name" value="DUF2490"/>
    <property type="match status" value="1"/>
</dbReference>